<evidence type="ECO:0000256" key="7">
    <source>
        <dbReference type="SAM" id="Phobius"/>
    </source>
</evidence>
<keyword evidence="3" id="KW-1003">Cell membrane</keyword>
<evidence type="ECO:0000256" key="4">
    <source>
        <dbReference type="ARBA" id="ARBA00022692"/>
    </source>
</evidence>
<feature type="transmembrane region" description="Helical" evidence="7">
    <location>
        <begin position="382"/>
        <end position="401"/>
    </location>
</feature>
<evidence type="ECO:0000256" key="3">
    <source>
        <dbReference type="ARBA" id="ARBA00022475"/>
    </source>
</evidence>
<feature type="transmembrane region" description="Helical" evidence="7">
    <location>
        <begin position="138"/>
        <end position="160"/>
    </location>
</feature>
<evidence type="ECO:0000259" key="8">
    <source>
        <dbReference type="SMART" id="SM00014"/>
    </source>
</evidence>
<feature type="transmembrane region" description="Helical" evidence="7">
    <location>
        <begin position="108"/>
        <end position="132"/>
    </location>
</feature>
<evidence type="ECO:0000256" key="5">
    <source>
        <dbReference type="ARBA" id="ARBA00022989"/>
    </source>
</evidence>
<evidence type="ECO:0000256" key="2">
    <source>
        <dbReference type="ARBA" id="ARBA00010792"/>
    </source>
</evidence>
<dbReference type="InterPro" id="IPR025902">
    <property type="entry name" value="LssY-like-C_dom"/>
</dbReference>
<dbReference type="PANTHER" id="PTHR30353:SF15">
    <property type="entry name" value="INNER MEMBRANE PROTEIN YABI"/>
    <property type="match status" value="1"/>
</dbReference>
<dbReference type="EMBL" id="SPMZ01000013">
    <property type="protein sequence ID" value="NMQ18554.1"/>
    <property type="molecule type" value="Genomic_DNA"/>
</dbReference>
<sequence length="625" mass="70143">IIPGALVMFGLGALIGLGHLEFWSAYWWSTWGAIVGDAISFWIGRVFHQSIRQVWPFTKHPEMIARSEAFFRKHGGKGVLFGRFFGPVRGTIPTVAGMMDMTWRNFMIANVISAVLWAPAYLIPGMAFGASLDIASRVAGRLAALILIVAVLLWSTAWLVTHVARLFQTHATDWLQRFHAWSRGRRFIGPISASLLDPAQGELRGLATLAVLLLGGVVLVSLSLSAAGRQLPSGLDQSLSHFFQELRTPWADALMVFTAELGDYQVMLPVSLVVFGWLVWRRNHSAAWHWLAALCFGMATNLLFKWLLPVSSPVEVAQGLSGYSFPSSHATFSTLIFGFLAVLIAREIPLTRRWIVYLAAAFLIVPIAFARLYLGAHWLTDTLAGLCLGLIWVTVLGIAYNRHPKAAVQWRGLLAYSVIALLATGLLHVGSDYGADLQRYQPKTTPRVLTREQWWMESWRELPQQRLDFRGHRRQDLVLQWAGSREELESRLRAAGWQPAPDLDLRGMLLWLNPQVELRELPVLPQTHAGREDALALVRYDDQSNARWVLRFWDIDAHLREGGLPIWMGSLIRQKKEPRMGLFTFAVDDPQSRAPSDLLAPAWRGLRTRVVNGANPQERITLIAD</sequence>
<keyword evidence="6 7" id="KW-0472">Membrane</keyword>
<proteinExistence type="inferred from homology"/>
<feature type="transmembrane region" description="Helical" evidence="7">
    <location>
        <begin position="287"/>
        <end position="308"/>
    </location>
</feature>
<dbReference type="InterPro" id="IPR036938">
    <property type="entry name" value="PAP2/HPO_sf"/>
</dbReference>
<dbReference type="SMART" id="SM00014">
    <property type="entry name" value="acidPPc"/>
    <property type="match status" value="1"/>
</dbReference>
<dbReference type="SUPFAM" id="SSF48317">
    <property type="entry name" value="Acid phosphatase/Vanadium-dependent haloperoxidase"/>
    <property type="match status" value="1"/>
</dbReference>
<keyword evidence="5 7" id="KW-1133">Transmembrane helix</keyword>
<keyword evidence="4 7" id="KW-0812">Transmembrane</keyword>
<name>A0ABX1TKB9_9GAMM</name>
<evidence type="ECO:0000313" key="10">
    <source>
        <dbReference type="Proteomes" id="UP000760480"/>
    </source>
</evidence>
<evidence type="ECO:0000256" key="1">
    <source>
        <dbReference type="ARBA" id="ARBA00004651"/>
    </source>
</evidence>
<dbReference type="RefSeq" id="WP_169247810.1">
    <property type="nucleotide sequence ID" value="NZ_SPMZ01000013.1"/>
</dbReference>
<gene>
    <name evidence="9" type="ORF">E4P82_04680</name>
</gene>
<comment type="caution">
    <text evidence="9">The sequence shown here is derived from an EMBL/GenBank/DDBJ whole genome shotgun (WGS) entry which is preliminary data.</text>
</comment>
<dbReference type="Pfam" id="PF14067">
    <property type="entry name" value="LssY_C"/>
    <property type="match status" value="1"/>
</dbReference>
<dbReference type="CDD" id="cd03392">
    <property type="entry name" value="PAP2_like_2"/>
    <property type="match status" value="1"/>
</dbReference>
<dbReference type="Pfam" id="PF01569">
    <property type="entry name" value="PAP2"/>
    <property type="match status" value="1"/>
</dbReference>
<comment type="subcellular location">
    <subcellularLocation>
        <location evidence="1">Cell membrane</location>
        <topology evidence="1">Multi-pass membrane protein</topology>
    </subcellularLocation>
</comment>
<evidence type="ECO:0000313" key="9">
    <source>
        <dbReference type="EMBL" id="NMQ18554.1"/>
    </source>
</evidence>
<reference evidence="9 10" key="1">
    <citation type="submission" date="2019-03" db="EMBL/GenBank/DDBJ databases">
        <title>Metabolic reconstructions from genomes of highly enriched 'Candidatus Accumulibacter' and 'Candidatus Competibacter' bioreactor populations.</title>
        <authorList>
            <person name="Annavajhala M.K."/>
            <person name="Welles L."/>
            <person name="Abbas B."/>
            <person name="Sorokin D."/>
            <person name="Park H."/>
            <person name="Van Loosdrecht M."/>
            <person name="Chandran K."/>
        </authorList>
    </citation>
    <scope>NUCLEOTIDE SEQUENCE [LARGE SCALE GENOMIC DNA]</scope>
    <source>
        <strain evidence="9 10">SBR_G</strain>
    </source>
</reference>
<dbReference type="Pfam" id="PF09335">
    <property type="entry name" value="VTT_dom"/>
    <property type="match status" value="1"/>
</dbReference>
<dbReference type="InterPro" id="IPR032816">
    <property type="entry name" value="VTT_dom"/>
</dbReference>
<dbReference type="Gene3D" id="1.20.144.10">
    <property type="entry name" value="Phosphatidic acid phosphatase type 2/haloperoxidase"/>
    <property type="match status" value="1"/>
</dbReference>
<organism evidence="9 10">
    <name type="scientific">Candidatus Competibacter phosphatis</name>
    <dbReference type="NCBI Taxonomy" id="221280"/>
    <lineage>
        <taxon>Bacteria</taxon>
        <taxon>Pseudomonadati</taxon>
        <taxon>Pseudomonadota</taxon>
        <taxon>Gammaproteobacteria</taxon>
        <taxon>Candidatus Competibacteraceae</taxon>
        <taxon>Candidatus Competibacter</taxon>
    </lineage>
</organism>
<feature type="domain" description="Phosphatidic acid phosphatase type 2/haloperoxidase" evidence="8">
    <location>
        <begin position="286"/>
        <end position="397"/>
    </location>
</feature>
<protein>
    <submittedName>
        <fullName evidence="9">Phosphatase PAP2 family protein</fullName>
    </submittedName>
</protein>
<feature type="transmembrane region" description="Helical" evidence="7">
    <location>
        <begin position="264"/>
        <end position="280"/>
    </location>
</feature>
<evidence type="ECO:0000256" key="6">
    <source>
        <dbReference type="ARBA" id="ARBA00023136"/>
    </source>
</evidence>
<feature type="transmembrane region" description="Helical" evidence="7">
    <location>
        <begin position="328"/>
        <end position="345"/>
    </location>
</feature>
<dbReference type="InterPro" id="IPR000326">
    <property type="entry name" value="PAP2/HPO"/>
</dbReference>
<feature type="transmembrane region" description="Helical" evidence="7">
    <location>
        <begin position="354"/>
        <end position="376"/>
    </location>
</feature>
<dbReference type="InterPro" id="IPR032818">
    <property type="entry name" value="DedA-like"/>
</dbReference>
<feature type="transmembrane region" description="Helical" evidence="7">
    <location>
        <begin position="413"/>
        <end position="431"/>
    </location>
</feature>
<dbReference type="Proteomes" id="UP000760480">
    <property type="component" value="Unassembled WGS sequence"/>
</dbReference>
<dbReference type="PANTHER" id="PTHR30353">
    <property type="entry name" value="INNER MEMBRANE PROTEIN DEDA-RELATED"/>
    <property type="match status" value="1"/>
</dbReference>
<keyword evidence="10" id="KW-1185">Reference proteome</keyword>
<feature type="transmembrane region" description="Helical" evidence="7">
    <location>
        <begin position="206"/>
        <end position="227"/>
    </location>
</feature>
<feature type="non-terminal residue" evidence="9">
    <location>
        <position position="1"/>
    </location>
</feature>
<comment type="similarity">
    <text evidence="2">Belongs to the DedA family.</text>
</comment>
<accession>A0ABX1TKB9</accession>